<protein>
    <recommendedName>
        <fullName evidence="3">PAS fold-4 domain-containing protein</fullName>
    </recommendedName>
</protein>
<evidence type="ECO:0000313" key="2">
    <source>
        <dbReference type="Proteomes" id="UP001527882"/>
    </source>
</evidence>
<sequence>MSYPLPCFPVPYFKVDDQYRIMECSNSAKLLFPYSERLTEIVAPGSAAKLARFVQPPQQASIELNLLEASNRPVLYELYQQWEDNRTGHLVLIRSQHRLGLIHRRIERRKIGLWSPEPDVPSVVIKRMAAMQGPALPADASESFREIKNAISTIEDLIGVLQTDLIEAGKDAYAGLILDQTAAIKEWIASMEKEARG</sequence>
<organism evidence="1 2">
    <name type="scientific">Paenibacillus gyeongsangnamensis</name>
    <dbReference type="NCBI Taxonomy" id="3388067"/>
    <lineage>
        <taxon>Bacteria</taxon>
        <taxon>Bacillati</taxon>
        <taxon>Bacillota</taxon>
        <taxon>Bacilli</taxon>
        <taxon>Bacillales</taxon>
        <taxon>Paenibacillaceae</taxon>
        <taxon>Paenibacillus</taxon>
    </lineage>
</organism>
<accession>A0ABT4Q3K1</accession>
<evidence type="ECO:0000313" key="1">
    <source>
        <dbReference type="EMBL" id="MCZ8511411.1"/>
    </source>
</evidence>
<proteinExistence type="predicted"/>
<dbReference type="RefSeq" id="WP_269879764.1">
    <property type="nucleotide sequence ID" value="NZ_JAQAGZ010000001.1"/>
</dbReference>
<keyword evidence="2" id="KW-1185">Reference proteome</keyword>
<reference evidence="1 2" key="1">
    <citation type="submission" date="2022-12" db="EMBL/GenBank/DDBJ databases">
        <title>Draft genome sequence of Paenibacillus sp. dW9.</title>
        <authorList>
            <person name="Choi E.-W."/>
            <person name="Kim D.-U."/>
        </authorList>
    </citation>
    <scope>NUCLEOTIDE SEQUENCE [LARGE SCALE GENOMIC DNA]</scope>
    <source>
        <strain evidence="2">dW9</strain>
    </source>
</reference>
<comment type="caution">
    <text evidence="1">The sequence shown here is derived from an EMBL/GenBank/DDBJ whole genome shotgun (WGS) entry which is preliminary data.</text>
</comment>
<name>A0ABT4Q3K1_9BACL</name>
<gene>
    <name evidence="1" type="ORF">O9H85_02940</name>
</gene>
<evidence type="ECO:0008006" key="3">
    <source>
        <dbReference type="Google" id="ProtNLM"/>
    </source>
</evidence>
<dbReference type="EMBL" id="JAQAGZ010000001">
    <property type="protein sequence ID" value="MCZ8511411.1"/>
    <property type="molecule type" value="Genomic_DNA"/>
</dbReference>
<dbReference type="Proteomes" id="UP001527882">
    <property type="component" value="Unassembled WGS sequence"/>
</dbReference>